<accession>A0A0E3VW37</accession>
<name>A0A0E3VW37_9BRAD</name>
<dbReference type="AlphaFoldDB" id="A0A0E3VW37"/>
<sequence length="146" mass="13472">MGGANAAGAADGGLTTGTVGSALAAGALSGGTAAGAVNDATAAGAASGALGASGTSGASVTSASTFGVGASLTGTAVSGAMWTAFGCMVWACCSRGALRGIVAGDQPNAGVTLAAAAATSPPVAMARQVWTARLASWMFSRNAISE</sequence>
<evidence type="ECO:0000313" key="2">
    <source>
        <dbReference type="Proteomes" id="UP000063308"/>
    </source>
</evidence>
<protein>
    <submittedName>
        <fullName evidence="1">Uncharacterized protein</fullName>
    </submittedName>
</protein>
<reference evidence="1 2" key="1">
    <citation type="submission" date="2014-11" db="EMBL/GenBank/DDBJ databases">
        <title>Symbiosis island explosion on the genome of extra-slow-growing strains of soybean bradyrhizobia with massive insertion sequences.</title>
        <authorList>
            <person name="Iida T."/>
            <person name="Minamisawa K."/>
        </authorList>
    </citation>
    <scope>NUCLEOTIDE SEQUENCE [LARGE SCALE GENOMIC DNA]</scope>
    <source>
        <strain evidence="1 2">NK6</strain>
    </source>
</reference>
<organism evidence="1 2">
    <name type="scientific">Bradyrhizobium diazoefficiens</name>
    <dbReference type="NCBI Taxonomy" id="1355477"/>
    <lineage>
        <taxon>Bacteria</taxon>
        <taxon>Pseudomonadati</taxon>
        <taxon>Pseudomonadota</taxon>
        <taxon>Alphaproteobacteria</taxon>
        <taxon>Hyphomicrobiales</taxon>
        <taxon>Nitrobacteraceae</taxon>
        <taxon>Bradyrhizobium</taxon>
    </lineage>
</organism>
<dbReference type="EMBL" id="AP014685">
    <property type="protein sequence ID" value="BAR60230.1"/>
    <property type="molecule type" value="Genomic_DNA"/>
</dbReference>
<dbReference type="Proteomes" id="UP000063308">
    <property type="component" value="Chromosome"/>
</dbReference>
<evidence type="ECO:0000313" key="1">
    <source>
        <dbReference type="EMBL" id="BAR60230.1"/>
    </source>
</evidence>
<gene>
    <name evidence="1" type="ORF">NK6_7079</name>
</gene>
<proteinExistence type="predicted"/>